<gene>
    <name evidence="2" type="ORF">SteCoe_20428</name>
</gene>
<feature type="transmembrane region" description="Helical" evidence="1">
    <location>
        <begin position="151"/>
        <end position="169"/>
    </location>
</feature>
<evidence type="ECO:0000313" key="3">
    <source>
        <dbReference type="Proteomes" id="UP000187209"/>
    </source>
</evidence>
<dbReference type="EMBL" id="MPUH01000466">
    <property type="protein sequence ID" value="OMJ79536.1"/>
    <property type="molecule type" value="Genomic_DNA"/>
</dbReference>
<feature type="transmembrane region" description="Helical" evidence="1">
    <location>
        <begin position="204"/>
        <end position="223"/>
    </location>
</feature>
<dbReference type="Proteomes" id="UP000187209">
    <property type="component" value="Unassembled WGS sequence"/>
</dbReference>
<keyword evidence="1" id="KW-1133">Transmembrane helix</keyword>
<comment type="caution">
    <text evidence="2">The sequence shown here is derived from an EMBL/GenBank/DDBJ whole genome shotgun (WGS) entry which is preliminary data.</text>
</comment>
<feature type="transmembrane region" description="Helical" evidence="1">
    <location>
        <begin position="51"/>
        <end position="80"/>
    </location>
</feature>
<name>A0A1R2BS11_9CILI</name>
<feature type="transmembrane region" description="Helical" evidence="1">
    <location>
        <begin position="12"/>
        <end position="31"/>
    </location>
</feature>
<evidence type="ECO:0000256" key="1">
    <source>
        <dbReference type="SAM" id="Phobius"/>
    </source>
</evidence>
<proteinExistence type="predicted"/>
<sequence>MRVYQESDQMTISYACYSVVSLSCISAMNILNENIFGIFTDKPQGLSIWTGLTILFIGLINGFVSWTFLSIRLGICPGLYHSTLCIPSIKNDKLQFKSSRILEYGILNGLIDAGYYYSWTQTSNKIYIFCFNLLSFASLFIIKSDYYRSDLIGMFLLAISHGLILSYSFPSDYPYEIILLILICKVILLNKFKGKFEESRSLSIVSLTTQGLVLSIIGYFFSISLTFESLILGFLYSLFTYTLIEASITEKPAIVLSILSIQIWTNADFSIIPVLLALIGGAFLLIGRMIFSFCSTRMNSVVFEDSSLNQRFL</sequence>
<accession>A0A1R2BS11</accession>
<keyword evidence="1" id="KW-0472">Membrane</keyword>
<keyword evidence="1" id="KW-0812">Transmembrane</keyword>
<protein>
    <submittedName>
        <fullName evidence="2">Uncharacterized protein</fullName>
    </submittedName>
</protein>
<dbReference type="AlphaFoldDB" id="A0A1R2BS11"/>
<organism evidence="2 3">
    <name type="scientific">Stentor coeruleus</name>
    <dbReference type="NCBI Taxonomy" id="5963"/>
    <lineage>
        <taxon>Eukaryota</taxon>
        <taxon>Sar</taxon>
        <taxon>Alveolata</taxon>
        <taxon>Ciliophora</taxon>
        <taxon>Postciliodesmatophora</taxon>
        <taxon>Heterotrichea</taxon>
        <taxon>Heterotrichida</taxon>
        <taxon>Stentoridae</taxon>
        <taxon>Stentor</taxon>
    </lineage>
</organism>
<feature type="transmembrane region" description="Helical" evidence="1">
    <location>
        <begin position="125"/>
        <end position="142"/>
    </location>
</feature>
<feature type="transmembrane region" description="Helical" evidence="1">
    <location>
        <begin position="175"/>
        <end position="192"/>
    </location>
</feature>
<dbReference type="PROSITE" id="PS51257">
    <property type="entry name" value="PROKAR_LIPOPROTEIN"/>
    <property type="match status" value="1"/>
</dbReference>
<keyword evidence="3" id="KW-1185">Reference proteome</keyword>
<reference evidence="2 3" key="1">
    <citation type="submission" date="2016-11" db="EMBL/GenBank/DDBJ databases">
        <title>The macronuclear genome of Stentor coeruleus: a giant cell with tiny introns.</title>
        <authorList>
            <person name="Slabodnick M."/>
            <person name="Ruby J.G."/>
            <person name="Reiff S.B."/>
            <person name="Swart E.C."/>
            <person name="Gosai S."/>
            <person name="Prabakaran S."/>
            <person name="Witkowska E."/>
            <person name="Larue G.E."/>
            <person name="Fisher S."/>
            <person name="Freeman R.M."/>
            <person name="Gunawardena J."/>
            <person name="Chu W."/>
            <person name="Stover N.A."/>
            <person name="Gregory B.D."/>
            <person name="Nowacki M."/>
            <person name="Derisi J."/>
            <person name="Roy S.W."/>
            <person name="Marshall W.F."/>
            <person name="Sood P."/>
        </authorList>
    </citation>
    <scope>NUCLEOTIDE SEQUENCE [LARGE SCALE GENOMIC DNA]</scope>
    <source>
        <strain evidence="2">WM001</strain>
    </source>
</reference>
<feature type="transmembrane region" description="Helical" evidence="1">
    <location>
        <begin position="269"/>
        <end position="291"/>
    </location>
</feature>
<evidence type="ECO:0000313" key="2">
    <source>
        <dbReference type="EMBL" id="OMJ79536.1"/>
    </source>
</evidence>